<proteinExistence type="predicted"/>
<feature type="compositionally biased region" description="Low complexity" evidence="1">
    <location>
        <begin position="300"/>
        <end position="316"/>
    </location>
</feature>
<name>A0ABR2SMK5_9ROSI</name>
<feature type="compositionally biased region" description="Low complexity" evidence="1">
    <location>
        <begin position="399"/>
        <end position="420"/>
    </location>
</feature>
<sequence length="598" mass="66423">MASARYNLVAAKSKWEEQAFFFDDALPNYGLEQFVHNRLRELGWFQFGRQPPRANFNWVLEFYANNANGEDFSVVRGRRVPATAAIINELFDLPNDAPSFYQMLEGFEEEDYEVIKYLLYQPNTQWNTTGRNPYSVSRQSLIPEAKLWNTFVKRNLLPTSHNQTVDRTRMLLINTIMTGFRVNVGEILANELAALCKSDKGILAFPCLVSALCRRVNTPMFDTDKYQAEKTGWTRAVYMRKMNVADAEPLNMAMPTPPNSPVNEADARVEDSAPPSPAEPSTAVEQHRTPPPSPPIILVSSHTTTTSPATTPAAPAEQTRGRTAETPLGSSPSSPAPSPSAPAQSEEAGSLQYMLLRSQLQRIEARQLHFQNEVKVFQDTLTKFLLFQFPASATFFGRSSTPPTQPSASAAAAAQPLTHTSAKEGATEEVHFSSDDENDVFDWQSPRDHLLALGPSTSTPAPAAPILSTAPTPTTTAVVARPTPDSPTRKRDKSTAGRIFDQSSTSSPDEEVEQRLPNAEEDTMSSLLRVMKMTVTLMFQCQNRFNLLILLSPLLFKFLLYYLPSLLISYFLPCIEDNASLEFGGAFVVKKQYLDCIT</sequence>
<feature type="compositionally biased region" description="Low complexity" evidence="1">
    <location>
        <begin position="455"/>
        <end position="483"/>
    </location>
</feature>
<evidence type="ECO:0000259" key="2">
    <source>
        <dbReference type="Pfam" id="PF20167"/>
    </source>
</evidence>
<gene>
    <name evidence="3" type="ORF">V6N11_039325</name>
</gene>
<evidence type="ECO:0000256" key="1">
    <source>
        <dbReference type="SAM" id="MobiDB-lite"/>
    </source>
</evidence>
<keyword evidence="4" id="KW-1185">Reference proteome</keyword>
<feature type="domain" description="Putative plant transposon protein" evidence="2">
    <location>
        <begin position="41"/>
        <end position="218"/>
    </location>
</feature>
<comment type="caution">
    <text evidence="3">The sequence shown here is derived from an EMBL/GenBank/DDBJ whole genome shotgun (WGS) entry which is preliminary data.</text>
</comment>
<dbReference type="EMBL" id="JBBPBN010000013">
    <property type="protein sequence ID" value="KAK9026487.1"/>
    <property type="molecule type" value="Genomic_DNA"/>
</dbReference>
<feature type="compositionally biased region" description="Basic and acidic residues" evidence="1">
    <location>
        <begin position="421"/>
        <end position="434"/>
    </location>
</feature>
<dbReference type="Pfam" id="PF20167">
    <property type="entry name" value="Transposase_32"/>
    <property type="match status" value="1"/>
</dbReference>
<feature type="region of interest" description="Disordered" evidence="1">
    <location>
        <begin position="249"/>
        <end position="348"/>
    </location>
</feature>
<organism evidence="3 4">
    <name type="scientific">Hibiscus sabdariffa</name>
    <name type="common">roselle</name>
    <dbReference type="NCBI Taxonomy" id="183260"/>
    <lineage>
        <taxon>Eukaryota</taxon>
        <taxon>Viridiplantae</taxon>
        <taxon>Streptophyta</taxon>
        <taxon>Embryophyta</taxon>
        <taxon>Tracheophyta</taxon>
        <taxon>Spermatophyta</taxon>
        <taxon>Magnoliopsida</taxon>
        <taxon>eudicotyledons</taxon>
        <taxon>Gunneridae</taxon>
        <taxon>Pentapetalae</taxon>
        <taxon>rosids</taxon>
        <taxon>malvids</taxon>
        <taxon>Malvales</taxon>
        <taxon>Malvaceae</taxon>
        <taxon>Malvoideae</taxon>
        <taxon>Hibiscus</taxon>
    </lineage>
</organism>
<evidence type="ECO:0000313" key="4">
    <source>
        <dbReference type="Proteomes" id="UP001396334"/>
    </source>
</evidence>
<evidence type="ECO:0000313" key="3">
    <source>
        <dbReference type="EMBL" id="KAK9026487.1"/>
    </source>
</evidence>
<feature type="region of interest" description="Disordered" evidence="1">
    <location>
        <begin position="398"/>
        <end position="520"/>
    </location>
</feature>
<dbReference type="Proteomes" id="UP001396334">
    <property type="component" value="Unassembled WGS sequence"/>
</dbReference>
<dbReference type="InterPro" id="IPR046796">
    <property type="entry name" value="Transposase_32_dom"/>
</dbReference>
<protein>
    <recommendedName>
        <fullName evidence="2">Putative plant transposon protein domain-containing protein</fullName>
    </recommendedName>
</protein>
<reference evidence="3 4" key="1">
    <citation type="journal article" date="2024" name="G3 (Bethesda)">
        <title>Genome assembly of Hibiscus sabdariffa L. provides insights into metabolisms of medicinal natural products.</title>
        <authorList>
            <person name="Kim T."/>
        </authorList>
    </citation>
    <scope>NUCLEOTIDE SEQUENCE [LARGE SCALE GENOMIC DNA]</scope>
    <source>
        <strain evidence="3">TK-2024</strain>
        <tissue evidence="3">Old leaves</tissue>
    </source>
</reference>
<accession>A0ABR2SMK5</accession>